<sequence length="74" mass="7993">MSARTDLAAELDGHVAALDMLSEQEAADLLSLFRNARQVETAALNSAIDDMVGVLPKPFRGVTKRIMFGDMTAQ</sequence>
<protein>
    <submittedName>
        <fullName evidence="1">Uncharacterized protein</fullName>
    </submittedName>
</protein>
<comment type="caution">
    <text evidence="1">The sequence shown here is derived from an EMBL/GenBank/DDBJ whole genome shotgun (WGS) entry which is preliminary data.</text>
</comment>
<gene>
    <name evidence="1" type="ORF">NRB20_42550</name>
</gene>
<reference evidence="1 2" key="1">
    <citation type="submission" date="2019-10" db="EMBL/GenBank/DDBJ databases">
        <title>Nocardia macrotermitis sp. nov. and Nocardia aurantia sp. nov., isolated from the gut of fungus growing-termite Macrotermes natalensis.</title>
        <authorList>
            <person name="Benndorf R."/>
            <person name="Schwitalla J."/>
            <person name="Martin K."/>
            <person name="De Beer W."/>
            <person name="Kaster A.-K."/>
            <person name="Vollmers J."/>
            <person name="Poulsen M."/>
            <person name="Beemelmanns C."/>
        </authorList>
    </citation>
    <scope>NUCLEOTIDE SEQUENCE [LARGE SCALE GENOMIC DNA]</scope>
    <source>
        <strain evidence="1 2">RB20</strain>
    </source>
</reference>
<dbReference type="AlphaFoldDB" id="A0A7K0D5W1"/>
<dbReference type="RefSeq" id="WP_153411868.1">
    <property type="nucleotide sequence ID" value="NZ_WEGK01000009.1"/>
</dbReference>
<dbReference type="Proteomes" id="UP000438448">
    <property type="component" value="Unassembled WGS sequence"/>
</dbReference>
<name>A0A7K0D5W1_9NOCA</name>
<proteinExistence type="predicted"/>
<accession>A0A7K0D5W1</accession>
<keyword evidence="2" id="KW-1185">Reference proteome</keyword>
<dbReference type="OrthoDB" id="4560026at2"/>
<organism evidence="1 2">
    <name type="scientific">Nocardia macrotermitis</name>
    <dbReference type="NCBI Taxonomy" id="2585198"/>
    <lineage>
        <taxon>Bacteria</taxon>
        <taxon>Bacillati</taxon>
        <taxon>Actinomycetota</taxon>
        <taxon>Actinomycetes</taxon>
        <taxon>Mycobacteriales</taxon>
        <taxon>Nocardiaceae</taxon>
        <taxon>Nocardia</taxon>
    </lineage>
</organism>
<evidence type="ECO:0000313" key="1">
    <source>
        <dbReference type="EMBL" id="MQY21146.1"/>
    </source>
</evidence>
<dbReference type="EMBL" id="WEGK01000009">
    <property type="protein sequence ID" value="MQY21146.1"/>
    <property type="molecule type" value="Genomic_DNA"/>
</dbReference>
<evidence type="ECO:0000313" key="2">
    <source>
        <dbReference type="Proteomes" id="UP000438448"/>
    </source>
</evidence>